<dbReference type="EMBL" id="CAJNNV010004658">
    <property type="protein sequence ID" value="CAE8591051.1"/>
    <property type="molecule type" value="Genomic_DNA"/>
</dbReference>
<comment type="caution">
    <text evidence="5">The sequence shown here is derived from an EMBL/GenBank/DDBJ whole genome shotgun (WGS) entry which is preliminary data.</text>
</comment>
<dbReference type="InterPro" id="IPR002562">
    <property type="entry name" value="3'-5'_exonuclease_dom"/>
</dbReference>
<dbReference type="InterPro" id="IPR003593">
    <property type="entry name" value="AAA+_ATPase"/>
</dbReference>
<evidence type="ECO:0000259" key="4">
    <source>
        <dbReference type="SMART" id="SM00382"/>
    </source>
</evidence>
<keyword evidence="2" id="KW-0067">ATP-binding</keyword>
<dbReference type="SMART" id="SM00382">
    <property type="entry name" value="AAA"/>
    <property type="match status" value="1"/>
</dbReference>
<dbReference type="Gene3D" id="3.40.50.300">
    <property type="entry name" value="P-loop containing nucleotide triphosphate hydrolases"/>
    <property type="match status" value="1"/>
</dbReference>
<dbReference type="Proteomes" id="UP000654075">
    <property type="component" value="Unassembled WGS sequence"/>
</dbReference>
<evidence type="ECO:0000256" key="3">
    <source>
        <dbReference type="SAM" id="MobiDB-lite"/>
    </source>
</evidence>
<evidence type="ECO:0000256" key="1">
    <source>
        <dbReference type="ARBA" id="ARBA00022741"/>
    </source>
</evidence>
<protein>
    <recommendedName>
        <fullName evidence="4">AAA+ ATPase domain-containing protein</fullName>
    </recommendedName>
</protein>
<reference evidence="5" key="1">
    <citation type="submission" date="2021-02" db="EMBL/GenBank/DDBJ databases">
        <authorList>
            <person name="Dougan E. K."/>
            <person name="Rhodes N."/>
            <person name="Thang M."/>
            <person name="Chan C."/>
        </authorList>
    </citation>
    <scope>NUCLEOTIDE SEQUENCE</scope>
</reference>
<dbReference type="CDD" id="cd00009">
    <property type="entry name" value="AAA"/>
    <property type="match status" value="1"/>
</dbReference>
<keyword evidence="1" id="KW-0547">Nucleotide-binding</keyword>
<dbReference type="GO" id="GO:0003676">
    <property type="term" value="F:nucleic acid binding"/>
    <property type="evidence" value="ECO:0007669"/>
    <property type="project" value="InterPro"/>
</dbReference>
<name>A0A813DUQ0_POLGL</name>
<dbReference type="PANTHER" id="PTHR20953">
    <property type="entry name" value="KINASE-RELATED"/>
    <property type="match status" value="1"/>
</dbReference>
<dbReference type="InterPro" id="IPR045735">
    <property type="entry name" value="Spore_III_AA_AAA+_ATPase"/>
</dbReference>
<dbReference type="InterPro" id="IPR012337">
    <property type="entry name" value="RNaseH-like_sf"/>
</dbReference>
<sequence>MGKLKKDMQASMLATLAASSNQAQTKEDKAELGPSTSPRTIAGDGAMAEVEPQTGTIKSLKKAEVAMKALELRLTADDVIGVCVKGNLRRHGHVSSVVVSSGADEALIFDIGALSKKALKPLKRLLENPLRVKVMHDCRAASDALFHLHGIQLQSVFDTAVAWKLVHPDERQGSIKQLIGKYAPQVAAHLGREALELTMQRRTANLISNGRDAASTEIPRQEPSEAELTVEAKISKALVNAAMEMTPSLERWQSKFASRCEQQLSVFRDWPGQNIDALPLGQISRFEFSKDGSLCVLGESDVPKTDCLTLQQDTTDHAEDQLLAILPTEMRQAILQHVTSAGISLVELVLGVGRAPEVRSRSAMSTGIQADLVGEKQVSKEEIAAITIAAITSNIGKNKFNLQDRAGIEGTLHRISATRNQAGEIITLTMRIGRASRRLVQLLADVVADSKPVLFLGPPGVGKTTLLRACAEAVSQTRSTVVIDPAGEIAGCGDSVHPAVGRSWKDVAYSPKPIDRSEARRLAMGRALENMLPEVIVVDEIGTPGEAKAARTIAERGTQLVATAHGRTLRDLISNCELRDLIGGLRESTLGDDNPRYKASKRKSVTERASKPVFPTLVELRSSSCVVVHLDVAKAVDNILENAPAPVQIRTLDEQGRMFVEKREQ</sequence>
<feature type="domain" description="AAA+ ATPase" evidence="4">
    <location>
        <begin position="449"/>
        <end position="588"/>
    </location>
</feature>
<dbReference type="Gene3D" id="3.30.420.10">
    <property type="entry name" value="Ribonuclease H-like superfamily/Ribonuclease H"/>
    <property type="match status" value="1"/>
</dbReference>
<dbReference type="OrthoDB" id="26838at2759"/>
<organism evidence="5 6">
    <name type="scientific">Polarella glacialis</name>
    <name type="common">Dinoflagellate</name>
    <dbReference type="NCBI Taxonomy" id="89957"/>
    <lineage>
        <taxon>Eukaryota</taxon>
        <taxon>Sar</taxon>
        <taxon>Alveolata</taxon>
        <taxon>Dinophyceae</taxon>
        <taxon>Suessiales</taxon>
        <taxon>Suessiaceae</taxon>
        <taxon>Polarella</taxon>
    </lineage>
</organism>
<dbReference type="AlphaFoldDB" id="A0A813DUQ0"/>
<evidence type="ECO:0000256" key="2">
    <source>
        <dbReference type="ARBA" id="ARBA00022840"/>
    </source>
</evidence>
<gene>
    <name evidence="5" type="ORF">PGLA1383_LOCUS9744</name>
</gene>
<dbReference type="InterPro" id="IPR027417">
    <property type="entry name" value="P-loop_NTPase"/>
</dbReference>
<dbReference type="Pfam" id="PF01612">
    <property type="entry name" value="DNA_pol_A_exo1"/>
    <property type="match status" value="1"/>
</dbReference>
<dbReference type="GO" id="GO:0008408">
    <property type="term" value="F:3'-5' exonuclease activity"/>
    <property type="evidence" value="ECO:0007669"/>
    <property type="project" value="InterPro"/>
</dbReference>
<proteinExistence type="predicted"/>
<dbReference type="GO" id="GO:0006139">
    <property type="term" value="P:nucleobase-containing compound metabolic process"/>
    <property type="evidence" value="ECO:0007669"/>
    <property type="project" value="InterPro"/>
</dbReference>
<dbReference type="Pfam" id="PF19568">
    <property type="entry name" value="Spore_III_AA"/>
    <property type="match status" value="1"/>
</dbReference>
<accession>A0A813DUQ0</accession>
<dbReference type="SUPFAM" id="SSF52540">
    <property type="entry name" value="P-loop containing nucleoside triphosphate hydrolases"/>
    <property type="match status" value="1"/>
</dbReference>
<evidence type="ECO:0000313" key="6">
    <source>
        <dbReference type="Proteomes" id="UP000654075"/>
    </source>
</evidence>
<feature type="region of interest" description="Disordered" evidence="3">
    <location>
        <begin position="15"/>
        <end position="42"/>
    </location>
</feature>
<dbReference type="GO" id="GO:0005524">
    <property type="term" value="F:ATP binding"/>
    <property type="evidence" value="ECO:0007669"/>
    <property type="project" value="UniProtKB-KW"/>
</dbReference>
<keyword evidence="6" id="KW-1185">Reference proteome</keyword>
<dbReference type="SUPFAM" id="SSF53098">
    <property type="entry name" value="Ribonuclease H-like"/>
    <property type="match status" value="1"/>
</dbReference>
<dbReference type="InterPro" id="IPR036397">
    <property type="entry name" value="RNaseH_sf"/>
</dbReference>
<dbReference type="PANTHER" id="PTHR20953:SF3">
    <property type="entry name" value="P-LOOP CONTAINING NUCLEOSIDE TRIPHOSPHATE HYDROLASES SUPERFAMILY PROTEIN"/>
    <property type="match status" value="1"/>
</dbReference>
<evidence type="ECO:0000313" key="5">
    <source>
        <dbReference type="EMBL" id="CAE8591051.1"/>
    </source>
</evidence>